<keyword evidence="1" id="KW-0732">Signal</keyword>
<dbReference type="EMBL" id="CACRTU010000048">
    <property type="protein sequence ID" value="VYU71881.1"/>
    <property type="molecule type" value="Genomic_DNA"/>
</dbReference>
<gene>
    <name evidence="2" type="ORF">CBLFYP62_03537</name>
</gene>
<accession>A0A6N3H6J7</accession>
<evidence type="ECO:0008006" key="3">
    <source>
        <dbReference type="Google" id="ProtNLM"/>
    </source>
</evidence>
<protein>
    <recommendedName>
        <fullName evidence="3">DUF4179 domain-containing protein</fullName>
    </recommendedName>
</protein>
<feature type="signal peptide" evidence="1">
    <location>
        <begin position="1"/>
        <end position="32"/>
    </location>
</feature>
<organism evidence="2">
    <name type="scientific">Clostridium butyricum</name>
    <dbReference type="NCBI Taxonomy" id="1492"/>
    <lineage>
        <taxon>Bacteria</taxon>
        <taxon>Bacillati</taxon>
        <taxon>Bacillota</taxon>
        <taxon>Clostridia</taxon>
        <taxon>Eubacteriales</taxon>
        <taxon>Clostridiaceae</taxon>
        <taxon>Clostridium</taxon>
    </lineage>
</organism>
<dbReference type="RefSeq" id="WP_002580219.1">
    <property type="nucleotide sequence ID" value="NZ_CACRTU010000048.1"/>
</dbReference>
<reference evidence="2" key="1">
    <citation type="submission" date="2019-11" db="EMBL/GenBank/DDBJ databases">
        <authorList>
            <person name="Feng L."/>
        </authorList>
    </citation>
    <scope>NUCLEOTIDE SEQUENCE</scope>
    <source>
        <strain evidence="2">CButyricumLFYP62</strain>
    </source>
</reference>
<evidence type="ECO:0000313" key="2">
    <source>
        <dbReference type="EMBL" id="VYU71881.1"/>
    </source>
</evidence>
<feature type="chain" id="PRO_5027038181" description="DUF4179 domain-containing protein" evidence="1">
    <location>
        <begin position="33"/>
        <end position="411"/>
    </location>
</feature>
<dbReference type="Gene3D" id="2.60.40.1630">
    <property type="entry name" value="bacillus anthracis domain"/>
    <property type="match status" value="1"/>
</dbReference>
<sequence>MNRKKISRISAPISGIMSFMLTMGAITIPVCAAETNGGNAVYEQSTKSDYSTYINKTEEKDGFKFTISKVEASRNRMFVTSLIECPNKITDDDFNNAIFMLTVKKSTCESNRTQTRLIDDKTFEVTFDVRSFEDFPSIAQLRFDVVIPRYNLNAWVNVEADISKNFNNIIEKDLYMRNDNERTTCSKMKTDILGTSLYFKEDEYNFDDVNYDNEYSDSKILIKCDDKLYEFDDTDYNYNSGNGIEGKYTCSSLTYDILDNAKSVILIPLICNITNKEIQDIYNSEEYNEDDYINTNDNIRYKKKFKFDDGKDGEVTKVERSDDKVIFYISTDSEKKSMLMASGINGWAWNEEDRYNNSEPEKIIYKDPDSDHGYIIQFNNVSKDSNFNMWTDELILGYSSCFEMGNEVTVK</sequence>
<evidence type="ECO:0000256" key="1">
    <source>
        <dbReference type="SAM" id="SignalP"/>
    </source>
</evidence>
<proteinExistence type="predicted"/>
<dbReference type="AlphaFoldDB" id="A0A6N3H6J7"/>
<name>A0A6N3H6J7_CLOBU</name>